<protein>
    <submittedName>
        <fullName evidence="1">Uncharacterized protein</fullName>
    </submittedName>
</protein>
<dbReference type="EMBL" id="GBXM01052585">
    <property type="protein sequence ID" value="JAH55992.1"/>
    <property type="molecule type" value="Transcribed_RNA"/>
</dbReference>
<evidence type="ECO:0000313" key="1">
    <source>
        <dbReference type="EMBL" id="JAH55992.1"/>
    </source>
</evidence>
<reference evidence="1" key="1">
    <citation type="submission" date="2014-11" db="EMBL/GenBank/DDBJ databases">
        <authorList>
            <person name="Amaro Gonzalez C."/>
        </authorList>
    </citation>
    <scope>NUCLEOTIDE SEQUENCE</scope>
</reference>
<accession>A0A0E9TRA7</accession>
<name>A0A0E9TRA7_ANGAN</name>
<sequence length="20" mass="2344">MVCILVFPDCLNNCWKMQSV</sequence>
<reference evidence="1" key="2">
    <citation type="journal article" date="2015" name="Fish Shellfish Immunol.">
        <title>Early steps in the European eel (Anguilla anguilla)-Vibrio vulnificus interaction in the gills: Role of the RtxA13 toxin.</title>
        <authorList>
            <person name="Callol A."/>
            <person name="Pajuelo D."/>
            <person name="Ebbesson L."/>
            <person name="Teles M."/>
            <person name="MacKenzie S."/>
            <person name="Amaro C."/>
        </authorList>
    </citation>
    <scope>NUCLEOTIDE SEQUENCE</scope>
</reference>
<proteinExistence type="predicted"/>
<organism evidence="1">
    <name type="scientific">Anguilla anguilla</name>
    <name type="common">European freshwater eel</name>
    <name type="synonym">Muraena anguilla</name>
    <dbReference type="NCBI Taxonomy" id="7936"/>
    <lineage>
        <taxon>Eukaryota</taxon>
        <taxon>Metazoa</taxon>
        <taxon>Chordata</taxon>
        <taxon>Craniata</taxon>
        <taxon>Vertebrata</taxon>
        <taxon>Euteleostomi</taxon>
        <taxon>Actinopterygii</taxon>
        <taxon>Neopterygii</taxon>
        <taxon>Teleostei</taxon>
        <taxon>Anguilliformes</taxon>
        <taxon>Anguillidae</taxon>
        <taxon>Anguilla</taxon>
    </lineage>
</organism>
<dbReference type="AlphaFoldDB" id="A0A0E9TRA7"/>